<evidence type="ECO:0000313" key="5">
    <source>
        <dbReference type="EMBL" id="GGM32396.1"/>
    </source>
</evidence>
<dbReference type="PROSITE" id="PS51257">
    <property type="entry name" value="PROKAR_LIPOPROTEIN"/>
    <property type="match status" value="1"/>
</dbReference>
<evidence type="ECO:0000313" key="6">
    <source>
        <dbReference type="Proteomes" id="UP000608890"/>
    </source>
</evidence>
<dbReference type="Proteomes" id="UP000608890">
    <property type="component" value="Unassembled WGS sequence"/>
</dbReference>
<reference evidence="5" key="1">
    <citation type="journal article" date="2014" name="Int. J. Syst. Evol. Microbiol.">
        <title>Complete genome sequence of Corynebacterium casei LMG S-19264T (=DSM 44701T), isolated from a smear-ripened cheese.</title>
        <authorList>
            <consortium name="US DOE Joint Genome Institute (JGI-PGF)"/>
            <person name="Walter F."/>
            <person name="Albersmeier A."/>
            <person name="Kalinowski J."/>
            <person name="Ruckert C."/>
        </authorList>
    </citation>
    <scope>NUCLEOTIDE SEQUENCE</scope>
    <source>
        <strain evidence="5">CGMCC 4.7312</strain>
    </source>
</reference>
<dbReference type="AlphaFoldDB" id="A0A917WU25"/>
<dbReference type="GO" id="GO:0071281">
    <property type="term" value="P:cellular response to iron ion"/>
    <property type="evidence" value="ECO:0007669"/>
    <property type="project" value="TreeGrafter"/>
</dbReference>
<dbReference type="RefSeq" id="WP_189042114.1">
    <property type="nucleotide sequence ID" value="NZ_BMNB01000006.1"/>
</dbReference>
<feature type="signal peptide" evidence="3">
    <location>
        <begin position="1"/>
        <end position="24"/>
    </location>
</feature>
<evidence type="ECO:0000256" key="1">
    <source>
        <dbReference type="ARBA" id="ARBA00008814"/>
    </source>
</evidence>
<protein>
    <submittedName>
        <fullName evidence="5">ABC transporter substrate-binding protein</fullName>
    </submittedName>
</protein>
<dbReference type="InterPro" id="IPR002491">
    <property type="entry name" value="ABC_transptr_periplasmic_BD"/>
</dbReference>
<name>A0A917WU25_9ACTN</name>
<proteinExistence type="inferred from homology"/>
<comment type="caution">
    <text evidence="5">The sequence shown here is derived from an EMBL/GenBank/DDBJ whole genome shotgun (WGS) entry which is preliminary data.</text>
</comment>
<dbReference type="CDD" id="cd01143">
    <property type="entry name" value="YvrC"/>
    <property type="match status" value="1"/>
</dbReference>
<dbReference type="PROSITE" id="PS50983">
    <property type="entry name" value="FE_B12_PBP"/>
    <property type="match status" value="1"/>
</dbReference>
<dbReference type="Gene3D" id="3.40.50.1980">
    <property type="entry name" value="Nitrogenase molybdenum iron protein domain"/>
    <property type="match status" value="2"/>
</dbReference>
<dbReference type="InterPro" id="IPR054828">
    <property type="entry name" value="Vit_B12_bind_prot"/>
</dbReference>
<dbReference type="InterPro" id="IPR050902">
    <property type="entry name" value="ABC_Transporter_SBP"/>
</dbReference>
<evidence type="ECO:0000256" key="3">
    <source>
        <dbReference type="SAM" id="SignalP"/>
    </source>
</evidence>
<accession>A0A917WU25</accession>
<evidence type="ECO:0000259" key="4">
    <source>
        <dbReference type="PROSITE" id="PS50983"/>
    </source>
</evidence>
<keyword evidence="2 3" id="KW-0732">Signal</keyword>
<organism evidence="5 6">
    <name type="scientific">Micromonospora sonchi</name>
    <dbReference type="NCBI Taxonomy" id="1763543"/>
    <lineage>
        <taxon>Bacteria</taxon>
        <taxon>Bacillati</taxon>
        <taxon>Actinomycetota</taxon>
        <taxon>Actinomycetes</taxon>
        <taxon>Micromonosporales</taxon>
        <taxon>Micromonosporaceae</taxon>
        <taxon>Micromonospora</taxon>
    </lineage>
</organism>
<keyword evidence="6" id="KW-1185">Reference proteome</keyword>
<dbReference type="Pfam" id="PF01497">
    <property type="entry name" value="Peripla_BP_2"/>
    <property type="match status" value="1"/>
</dbReference>
<feature type="chain" id="PRO_5036954143" evidence="3">
    <location>
        <begin position="25"/>
        <end position="311"/>
    </location>
</feature>
<sequence>MSRRTPRVFAAALAVAALTLGACAERTTETPAASGSPTTAAFPVTVGSLTLEQRPEKIVSLAPTATEMLFAIGAGPQITAVDDQSNFPADAPRTDLSGYQPNAEAIAAKNPDLVVLSDDRNKIVEQLGALKIPVYQTPAAQTLDDSYRQLTELGALTGNATEAADVVQRMKDDIAKLVAEVPQRAKAPTYFHELGPELYTATSKTFIGSIYALAGLENIADAADADGKSGGYPQLSQEVIVQANPDFVFLSDVKCCQQSAATVKARSGWSGINAVRNDQIVELDDDVASRWGPRVVDLLRTIVDATAKASE</sequence>
<comment type="similarity">
    <text evidence="1">Belongs to the bacterial solute-binding protein 8 family.</text>
</comment>
<feature type="domain" description="Fe/B12 periplasmic-binding" evidence="4">
    <location>
        <begin position="57"/>
        <end position="311"/>
    </location>
</feature>
<dbReference type="PANTHER" id="PTHR30535">
    <property type="entry name" value="VITAMIN B12-BINDING PROTEIN"/>
    <property type="match status" value="1"/>
</dbReference>
<gene>
    <name evidence="5" type="ORF">GCM10011608_16170</name>
</gene>
<dbReference type="NCBIfam" id="NF038402">
    <property type="entry name" value="TroA_like"/>
    <property type="match status" value="1"/>
</dbReference>
<dbReference type="EMBL" id="BMNB01000006">
    <property type="protein sequence ID" value="GGM32396.1"/>
    <property type="molecule type" value="Genomic_DNA"/>
</dbReference>
<dbReference type="PANTHER" id="PTHR30535:SF34">
    <property type="entry name" value="MOLYBDATE-BINDING PROTEIN MOLA"/>
    <property type="match status" value="1"/>
</dbReference>
<reference evidence="5" key="2">
    <citation type="submission" date="2020-09" db="EMBL/GenBank/DDBJ databases">
        <authorList>
            <person name="Sun Q."/>
            <person name="Zhou Y."/>
        </authorList>
    </citation>
    <scope>NUCLEOTIDE SEQUENCE</scope>
    <source>
        <strain evidence="5">CGMCC 4.7312</strain>
    </source>
</reference>
<evidence type="ECO:0000256" key="2">
    <source>
        <dbReference type="ARBA" id="ARBA00022729"/>
    </source>
</evidence>
<dbReference type="SUPFAM" id="SSF53807">
    <property type="entry name" value="Helical backbone' metal receptor"/>
    <property type="match status" value="1"/>
</dbReference>